<sequence>MISLATARERWTSFLGSFVAVALGVAVVTMSALVLLSDGTGVPRRLAGAPVLVQSPAGEQTGGVFTENPPWAPERAEELRSELGRLPGVDTAVADRSFYAQAAGSEQRRGSGRATPGRPRYSPRTD</sequence>
<evidence type="ECO:0000313" key="3">
    <source>
        <dbReference type="EMBL" id="MBR8642769.1"/>
    </source>
</evidence>
<dbReference type="Proteomes" id="UP000682308">
    <property type="component" value="Unassembled WGS sequence"/>
</dbReference>
<dbReference type="AlphaFoldDB" id="A0A941FH95"/>
<reference evidence="3 4" key="1">
    <citation type="submission" date="2021-04" db="EMBL/GenBank/DDBJ databases">
        <title>Characterization of the biosynthetic gene cluster of new lipopeptides with antitumor activity in the genome of the marine Streptomyces PHM034.</title>
        <authorList>
            <person name="Ceniceros A."/>
            <person name="Canedo L."/>
            <person name="Mendez C."/>
            <person name="Olano C."/>
            <person name="Schleissner C."/>
            <person name="Cuevas C."/>
            <person name="De La Calle F."/>
            <person name="Salas J.A."/>
        </authorList>
    </citation>
    <scope>NUCLEOTIDE SEQUENCE [LARGE SCALE GENOMIC DNA]</scope>
    <source>
        <strain evidence="3 4">PHM034</strain>
    </source>
</reference>
<keyword evidence="2" id="KW-0472">Membrane</keyword>
<feature type="region of interest" description="Disordered" evidence="1">
    <location>
        <begin position="100"/>
        <end position="126"/>
    </location>
</feature>
<dbReference type="EMBL" id="JAGTPG010000002">
    <property type="protein sequence ID" value="MBR8642769.1"/>
    <property type="molecule type" value="Genomic_DNA"/>
</dbReference>
<keyword evidence="2" id="KW-0812">Transmembrane</keyword>
<accession>A0A941FH95</accession>
<gene>
    <name evidence="3" type="ORF">KEF29_34315</name>
</gene>
<protein>
    <submittedName>
        <fullName evidence="3">Uncharacterized protein</fullName>
    </submittedName>
</protein>
<proteinExistence type="predicted"/>
<name>A0A941FH95_9ACTN</name>
<keyword evidence="2" id="KW-1133">Transmembrane helix</keyword>
<organism evidence="3 4">
    <name type="scientific">Streptomyces tuirus</name>
    <dbReference type="NCBI Taxonomy" id="68278"/>
    <lineage>
        <taxon>Bacteria</taxon>
        <taxon>Bacillati</taxon>
        <taxon>Actinomycetota</taxon>
        <taxon>Actinomycetes</taxon>
        <taxon>Kitasatosporales</taxon>
        <taxon>Streptomycetaceae</taxon>
        <taxon>Streptomyces</taxon>
    </lineage>
</organism>
<comment type="caution">
    <text evidence="3">The sequence shown here is derived from an EMBL/GenBank/DDBJ whole genome shotgun (WGS) entry which is preliminary data.</text>
</comment>
<evidence type="ECO:0000313" key="4">
    <source>
        <dbReference type="Proteomes" id="UP000682308"/>
    </source>
</evidence>
<feature type="transmembrane region" description="Helical" evidence="2">
    <location>
        <begin position="14"/>
        <end position="36"/>
    </location>
</feature>
<evidence type="ECO:0000256" key="2">
    <source>
        <dbReference type="SAM" id="Phobius"/>
    </source>
</evidence>
<keyword evidence="4" id="KW-1185">Reference proteome</keyword>
<evidence type="ECO:0000256" key="1">
    <source>
        <dbReference type="SAM" id="MobiDB-lite"/>
    </source>
</evidence>